<dbReference type="PANTHER" id="PTHR21180:SF32">
    <property type="entry name" value="ENDONUCLEASE_EXONUCLEASE_PHOSPHATASE FAMILY DOMAIN-CONTAINING PROTEIN 1"/>
    <property type="match status" value="1"/>
</dbReference>
<organism evidence="3 4">
    <name type="scientific">Telmatocola sphagniphila</name>
    <dbReference type="NCBI Taxonomy" id="1123043"/>
    <lineage>
        <taxon>Bacteria</taxon>
        <taxon>Pseudomonadati</taxon>
        <taxon>Planctomycetota</taxon>
        <taxon>Planctomycetia</taxon>
        <taxon>Gemmatales</taxon>
        <taxon>Gemmataceae</taxon>
    </lineage>
</organism>
<dbReference type="GO" id="GO:0006281">
    <property type="term" value="P:DNA repair"/>
    <property type="evidence" value="ECO:0007669"/>
    <property type="project" value="InterPro"/>
</dbReference>
<name>A0A8E6B899_9BACT</name>
<sequence>MMVLLVAELSPTPTENVVPLSEPAPASSPVSQLATSNPDRVFVPLLVVFLGVLLYRWLGDSRLATRPPTSELSGYQQKIDLNTASRSELQQLPGIGPAKADKILASRASSDSPARLQAIPGFGPKSIQNLETHIQKSTQELEPERLERKSPGSPPAAPKSSSMKKTVQEVRVNSAPLEDLLKLPGIGNTLAQRIVAEREKKRFETVDDLRRVSGIGVKKLEQLRPYILLD</sequence>
<evidence type="ECO:0000313" key="3">
    <source>
        <dbReference type="EMBL" id="QVL32961.1"/>
    </source>
</evidence>
<dbReference type="InterPro" id="IPR003583">
    <property type="entry name" value="Hlx-hairpin-Hlx_DNA-bd_motif"/>
</dbReference>
<reference evidence="3" key="1">
    <citation type="submission" date="2021-05" db="EMBL/GenBank/DDBJ databases">
        <title>Complete genome sequence of the cellulolytic planctomycete Telmatocola sphagniphila SP2T and characterization of the first cellulase from planctomycetes.</title>
        <authorList>
            <person name="Rakitin A.L."/>
            <person name="Beletsky A.V."/>
            <person name="Naumoff D.G."/>
            <person name="Kulichevskaya I.S."/>
            <person name="Mardanov A.V."/>
            <person name="Ravin N.V."/>
            <person name="Dedysh S.N."/>
        </authorList>
    </citation>
    <scope>NUCLEOTIDE SEQUENCE</scope>
    <source>
        <strain evidence="3">SP2T</strain>
    </source>
</reference>
<proteinExistence type="predicted"/>
<gene>
    <name evidence="3" type="ORF">KIH39_03320</name>
</gene>
<dbReference type="SUPFAM" id="SSF47781">
    <property type="entry name" value="RuvA domain 2-like"/>
    <property type="match status" value="2"/>
</dbReference>
<feature type="domain" description="Helix-hairpin-helix DNA-binding motif class 1" evidence="2">
    <location>
        <begin position="178"/>
        <end position="197"/>
    </location>
</feature>
<dbReference type="Gene3D" id="1.10.150.320">
    <property type="entry name" value="Photosystem II 12 kDa extrinsic protein"/>
    <property type="match status" value="2"/>
</dbReference>
<dbReference type="GO" id="GO:0003677">
    <property type="term" value="F:DNA binding"/>
    <property type="evidence" value="ECO:0007669"/>
    <property type="project" value="InterPro"/>
</dbReference>
<feature type="domain" description="Helix-hairpin-helix DNA-binding motif class 1" evidence="2">
    <location>
        <begin position="114"/>
        <end position="133"/>
    </location>
</feature>
<evidence type="ECO:0000313" key="4">
    <source>
        <dbReference type="Proteomes" id="UP000676194"/>
    </source>
</evidence>
<dbReference type="RefSeq" id="WP_213497851.1">
    <property type="nucleotide sequence ID" value="NZ_CP074694.1"/>
</dbReference>
<evidence type="ECO:0000259" key="2">
    <source>
        <dbReference type="SMART" id="SM00278"/>
    </source>
</evidence>
<dbReference type="InterPro" id="IPR051675">
    <property type="entry name" value="Endo/Exo/Phosphatase_dom_1"/>
</dbReference>
<dbReference type="PANTHER" id="PTHR21180">
    <property type="entry name" value="ENDONUCLEASE/EXONUCLEASE/PHOSPHATASE FAMILY DOMAIN-CONTAINING PROTEIN 1"/>
    <property type="match status" value="1"/>
</dbReference>
<dbReference type="KEGG" id="tsph:KIH39_03320"/>
<protein>
    <submittedName>
        <fullName evidence="3">Helix-hairpin-helix domain-containing protein</fullName>
    </submittedName>
</protein>
<dbReference type="AlphaFoldDB" id="A0A8E6B899"/>
<evidence type="ECO:0000256" key="1">
    <source>
        <dbReference type="SAM" id="MobiDB-lite"/>
    </source>
</evidence>
<keyword evidence="4" id="KW-1185">Reference proteome</keyword>
<dbReference type="InterPro" id="IPR010994">
    <property type="entry name" value="RuvA_2-like"/>
</dbReference>
<dbReference type="EMBL" id="CP074694">
    <property type="protein sequence ID" value="QVL32961.1"/>
    <property type="molecule type" value="Genomic_DNA"/>
</dbReference>
<accession>A0A8E6B899</accession>
<dbReference type="Proteomes" id="UP000676194">
    <property type="component" value="Chromosome"/>
</dbReference>
<dbReference type="Pfam" id="PF12836">
    <property type="entry name" value="HHH_3"/>
    <property type="match status" value="2"/>
</dbReference>
<feature type="region of interest" description="Disordered" evidence="1">
    <location>
        <begin position="137"/>
        <end position="169"/>
    </location>
</feature>
<feature type="domain" description="Helix-hairpin-helix DNA-binding motif class 1" evidence="2">
    <location>
        <begin position="87"/>
        <end position="106"/>
    </location>
</feature>
<dbReference type="SMART" id="SM00278">
    <property type="entry name" value="HhH1"/>
    <property type="match status" value="4"/>
</dbReference>
<feature type="domain" description="Helix-hairpin-helix DNA-binding motif class 1" evidence="2">
    <location>
        <begin position="207"/>
        <end position="226"/>
    </location>
</feature>